<gene>
    <name evidence="1" type="ORF">EPR50_G00138850</name>
</gene>
<accession>A0A484CSA0</accession>
<comment type="caution">
    <text evidence="1">The sequence shown here is derived from an EMBL/GenBank/DDBJ whole genome shotgun (WGS) entry which is preliminary data.</text>
</comment>
<dbReference type="EMBL" id="SCKG01000013">
    <property type="protein sequence ID" value="TDH04995.1"/>
    <property type="molecule type" value="Genomic_DNA"/>
</dbReference>
<name>A0A484CSA0_PERFV</name>
<reference evidence="1 2" key="1">
    <citation type="submission" date="2019-01" db="EMBL/GenBank/DDBJ databases">
        <title>A chromosome-scale genome assembly of the yellow perch, Perca flavescens.</title>
        <authorList>
            <person name="Feron R."/>
            <person name="Morvezen R."/>
            <person name="Bestin A."/>
            <person name="Haffray P."/>
            <person name="Klopp C."/>
            <person name="Zahm M."/>
            <person name="Cabau C."/>
            <person name="Roques C."/>
            <person name="Donnadieu C."/>
            <person name="Bouchez O."/>
            <person name="Christie M."/>
            <person name="Larson W."/>
            <person name="Guiguen Y."/>
        </authorList>
    </citation>
    <scope>NUCLEOTIDE SEQUENCE [LARGE SCALE GENOMIC DNA]</scope>
    <source>
        <strain evidence="1">YP-PL-M2</strain>
        <tissue evidence="1">Blood</tissue>
    </source>
</reference>
<dbReference type="AlphaFoldDB" id="A0A484CSA0"/>
<proteinExistence type="predicted"/>
<dbReference type="Proteomes" id="UP000295070">
    <property type="component" value="Chromosome 13"/>
</dbReference>
<protein>
    <submittedName>
        <fullName evidence="1">Uncharacterized protein</fullName>
    </submittedName>
</protein>
<organism evidence="1 2">
    <name type="scientific">Perca flavescens</name>
    <name type="common">American yellow perch</name>
    <name type="synonym">Morone flavescens</name>
    <dbReference type="NCBI Taxonomy" id="8167"/>
    <lineage>
        <taxon>Eukaryota</taxon>
        <taxon>Metazoa</taxon>
        <taxon>Chordata</taxon>
        <taxon>Craniata</taxon>
        <taxon>Vertebrata</taxon>
        <taxon>Euteleostomi</taxon>
        <taxon>Actinopterygii</taxon>
        <taxon>Neopterygii</taxon>
        <taxon>Teleostei</taxon>
        <taxon>Neoteleostei</taxon>
        <taxon>Acanthomorphata</taxon>
        <taxon>Eupercaria</taxon>
        <taxon>Perciformes</taxon>
        <taxon>Percoidei</taxon>
        <taxon>Percidae</taxon>
        <taxon>Percinae</taxon>
        <taxon>Perca</taxon>
    </lineage>
</organism>
<dbReference type="STRING" id="8167.A0A484CSA0"/>
<evidence type="ECO:0000313" key="2">
    <source>
        <dbReference type="Proteomes" id="UP000295070"/>
    </source>
</evidence>
<evidence type="ECO:0000313" key="1">
    <source>
        <dbReference type="EMBL" id="TDH04995.1"/>
    </source>
</evidence>
<keyword evidence="2" id="KW-1185">Reference proteome</keyword>
<sequence length="404" mass="44300">MGLLEQEARVGLGLAVMELVLVAMVLVQEVMMQDREVMGLVVTDLVALDQVDMGRALPGQDWVVSEPAQVALDQVVLAQDQTAIDLVEQGLFLVFILLEVKDWGQESHPSQAMDHPHWVEQAMGKVMEELGMDQVEVQELVLVELELGLAALVQEVLELAALVQEVLELAALVQEVLELAALAQEVLEQAALAQEVLEQAASAQEVLELAALVQEVLELAALVQEVLELAALAQEVLEQAALVQEVLELAALVQEVLELAALAQEVLELAALVQEVLELGQEGLDLVVWVDMDLVAKHLGIGSLLNRVTARRWVELAMDQVVQQEEQEGQEVLQEQQGVLALVMVGWLVEAIQDTQGPGKNPRHRRQPNMQPCRPFWELEATEALAVRVNTVAEGGSERPKDRM</sequence>